<keyword evidence="3 6" id="KW-0812">Transmembrane</keyword>
<dbReference type="GO" id="GO:0004673">
    <property type="term" value="F:protein histidine kinase activity"/>
    <property type="evidence" value="ECO:0007669"/>
    <property type="project" value="UniProtKB-EC"/>
</dbReference>
<evidence type="ECO:0000256" key="3">
    <source>
        <dbReference type="ARBA" id="ARBA00022692"/>
    </source>
</evidence>
<feature type="transmembrane region" description="Helical" evidence="6">
    <location>
        <begin position="79"/>
        <end position="100"/>
    </location>
</feature>
<evidence type="ECO:0000256" key="6">
    <source>
        <dbReference type="SAM" id="Phobius"/>
    </source>
</evidence>
<protein>
    <submittedName>
        <fullName evidence="8">Two-component system sensor histidine kinase UhpB</fullName>
        <ecNumber evidence="8">2.7.13.3</ecNumber>
    </submittedName>
</protein>
<comment type="subcellular location">
    <subcellularLocation>
        <location evidence="1">Cell membrane</location>
        <topology evidence="1">Multi-pass membrane protein</topology>
    </subcellularLocation>
</comment>
<evidence type="ECO:0000256" key="2">
    <source>
        <dbReference type="ARBA" id="ARBA00022475"/>
    </source>
</evidence>
<keyword evidence="8" id="KW-0808">Transferase</keyword>
<dbReference type="GO" id="GO:0005886">
    <property type="term" value="C:plasma membrane"/>
    <property type="evidence" value="ECO:0007669"/>
    <property type="project" value="UniProtKB-SubCell"/>
</dbReference>
<keyword evidence="4 6" id="KW-1133">Transmembrane helix</keyword>
<keyword evidence="5 6" id="KW-0472">Membrane</keyword>
<dbReference type="Proteomes" id="UP000476281">
    <property type="component" value="Unassembled WGS sequence"/>
</dbReference>
<proteinExistence type="predicted"/>
<dbReference type="Pfam" id="PF05231">
    <property type="entry name" value="MASE1"/>
    <property type="match status" value="1"/>
</dbReference>
<dbReference type="EC" id="2.7.13.3" evidence="8"/>
<keyword evidence="2" id="KW-1003">Cell membrane</keyword>
<evidence type="ECO:0000259" key="7">
    <source>
        <dbReference type="Pfam" id="PF05231"/>
    </source>
</evidence>
<feature type="transmembrane region" description="Helical" evidence="6">
    <location>
        <begin position="6"/>
        <end position="26"/>
    </location>
</feature>
<name>A0A6L3X5I6_9ENTR</name>
<dbReference type="EMBL" id="WBSZ01002462">
    <property type="protein sequence ID" value="KAB2434972.1"/>
    <property type="molecule type" value="Genomic_DNA"/>
</dbReference>
<accession>A0A6L3X5I6</accession>
<sequence>MNSLFSRLIAVVASFFIFSAAWFCLWSISLHLVERPELAVLLFPFGLRLGLMLQCPRGYWPVLLGAEWLMLIWLAQEVALAHLPLLMTGSLLTLIPVALISRYRRQRG</sequence>
<evidence type="ECO:0000256" key="1">
    <source>
        <dbReference type="ARBA" id="ARBA00004651"/>
    </source>
</evidence>
<feature type="non-terminal residue" evidence="8">
    <location>
        <position position="108"/>
    </location>
</feature>
<evidence type="ECO:0000313" key="9">
    <source>
        <dbReference type="Proteomes" id="UP000476281"/>
    </source>
</evidence>
<organism evidence="8 9">
    <name type="scientific">Enterobacter hormaechei</name>
    <dbReference type="NCBI Taxonomy" id="158836"/>
    <lineage>
        <taxon>Bacteria</taxon>
        <taxon>Pseudomonadati</taxon>
        <taxon>Pseudomonadota</taxon>
        <taxon>Gammaproteobacteria</taxon>
        <taxon>Enterobacterales</taxon>
        <taxon>Enterobacteriaceae</taxon>
        <taxon>Enterobacter</taxon>
        <taxon>Enterobacter cloacae complex</taxon>
    </lineage>
</organism>
<feature type="domain" description="MASE1" evidence="7">
    <location>
        <begin position="12"/>
        <end position="103"/>
    </location>
</feature>
<comment type="caution">
    <text evidence="8">The sequence shown here is derived from an EMBL/GenBank/DDBJ whole genome shotgun (WGS) entry which is preliminary data.</text>
</comment>
<evidence type="ECO:0000313" key="8">
    <source>
        <dbReference type="EMBL" id="KAB2434972.1"/>
    </source>
</evidence>
<gene>
    <name evidence="8" type="ORF">F9C29_33625</name>
</gene>
<evidence type="ECO:0000256" key="5">
    <source>
        <dbReference type="ARBA" id="ARBA00023136"/>
    </source>
</evidence>
<reference evidence="8 9" key="1">
    <citation type="submission" date="2019-09" db="EMBL/GenBank/DDBJ databases">
        <title>Reversal of blaTEM antimicrobial resistance by CRISPR-Cas9 in clinical E. coli and other Enterobacteriaceae strains.</title>
        <authorList>
            <person name="Tagliaferri T."/>
            <person name="Guimaraes N."/>
            <person name="Pereira M."/>
            <person name="Felicori L."/>
            <person name="Horz H.-P."/>
            <person name="Santos S."/>
            <person name="Mendes T."/>
        </authorList>
    </citation>
    <scope>NUCLEOTIDE SEQUENCE [LARGE SCALE GENOMIC DNA]</scope>
    <source>
        <strain evidence="8 9">E2_blaTEM_MG</strain>
    </source>
</reference>
<evidence type="ECO:0000256" key="4">
    <source>
        <dbReference type="ARBA" id="ARBA00022989"/>
    </source>
</evidence>
<dbReference type="AlphaFoldDB" id="A0A6L3X5I6"/>
<dbReference type="InterPro" id="IPR007895">
    <property type="entry name" value="MASE1"/>
</dbReference>
<keyword evidence="8" id="KW-0418">Kinase</keyword>